<feature type="chain" id="PRO_5025446663" description="F-box domain-containing protein" evidence="1">
    <location>
        <begin position="31"/>
        <end position="505"/>
    </location>
</feature>
<dbReference type="Gene3D" id="3.80.10.10">
    <property type="entry name" value="Ribonuclease Inhibitor"/>
    <property type="match status" value="1"/>
</dbReference>
<evidence type="ECO:0000256" key="1">
    <source>
        <dbReference type="SAM" id="SignalP"/>
    </source>
</evidence>
<evidence type="ECO:0000313" key="2">
    <source>
        <dbReference type="EMBL" id="KAF2479394.1"/>
    </source>
</evidence>
<name>A0A6A6PI53_9PEZI</name>
<proteinExistence type="predicted"/>
<dbReference type="RefSeq" id="XP_033585964.1">
    <property type="nucleotide sequence ID" value="XM_033735697.1"/>
</dbReference>
<dbReference type="InterPro" id="IPR036047">
    <property type="entry name" value="F-box-like_dom_sf"/>
</dbReference>
<sequence>MPAHVPTFSGRSMLLLALLARLLWRYRVLTHSEEEFCPLSTPPRRALEALPPEIWSAIFDYHHDDVPSINAIRMVCRAWTHAAWPAFAKSFDYRMFHPTVKSLRALQAFANRSDCAPYMTCLNMSTIRPQYDAGESRHTLTDREIDALPPPDDLQSSWTHPRRALWNYSIRSGVFKRLQPKRVMHLQLRQALRKLVWLEEIRVMDVSASAGYRPSFTNVMSRAMWNAFPPDMRDEPYHLQAQAITLSLLFNAMRPPHDGRTDYLRNLTKLNVEGRMYIGSLPDNTLPSPHSPSCSPIWTLTHLNLSLTTSKPPLEPHDQPAFFDRRLPSLLTQLPNLTHLALHFPPPRLANDYNEAGAVISTHLDYTYGSDSFRILSASLRLPRLQTLHFSHLGVSSAYPLMELLYRHSPTLRHLSFLSLSMSVWHWRSFTNFLAEHLRLETLAMDSDASEERRAESRELWGRVPAEYHFSWKDFRRAAKRARWGTLESGGEGAAGNGGKGAGTG</sequence>
<evidence type="ECO:0008006" key="4">
    <source>
        <dbReference type="Google" id="ProtNLM"/>
    </source>
</evidence>
<evidence type="ECO:0000313" key="3">
    <source>
        <dbReference type="Proteomes" id="UP000799767"/>
    </source>
</evidence>
<dbReference type="Proteomes" id="UP000799767">
    <property type="component" value="Unassembled WGS sequence"/>
</dbReference>
<accession>A0A6A6PI53</accession>
<dbReference type="SUPFAM" id="SSF81383">
    <property type="entry name" value="F-box domain"/>
    <property type="match status" value="1"/>
</dbReference>
<protein>
    <recommendedName>
        <fullName evidence="4">F-box domain-containing protein</fullName>
    </recommendedName>
</protein>
<dbReference type="AlphaFoldDB" id="A0A6A6PI53"/>
<dbReference type="InterPro" id="IPR032675">
    <property type="entry name" value="LRR_dom_sf"/>
</dbReference>
<feature type="signal peptide" evidence="1">
    <location>
        <begin position="1"/>
        <end position="30"/>
    </location>
</feature>
<reference evidence="2" key="1">
    <citation type="journal article" date="2020" name="Stud. Mycol.">
        <title>101 Dothideomycetes genomes: a test case for predicting lifestyles and emergence of pathogens.</title>
        <authorList>
            <person name="Haridas S."/>
            <person name="Albert R."/>
            <person name="Binder M."/>
            <person name="Bloem J."/>
            <person name="Labutti K."/>
            <person name="Salamov A."/>
            <person name="Andreopoulos B."/>
            <person name="Baker S."/>
            <person name="Barry K."/>
            <person name="Bills G."/>
            <person name="Bluhm B."/>
            <person name="Cannon C."/>
            <person name="Castanera R."/>
            <person name="Culley D."/>
            <person name="Daum C."/>
            <person name="Ezra D."/>
            <person name="Gonzalez J."/>
            <person name="Henrissat B."/>
            <person name="Kuo A."/>
            <person name="Liang C."/>
            <person name="Lipzen A."/>
            <person name="Lutzoni F."/>
            <person name="Magnuson J."/>
            <person name="Mondo S."/>
            <person name="Nolan M."/>
            <person name="Ohm R."/>
            <person name="Pangilinan J."/>
            <person name="Park H.-J."/>
            <person name="Ramirez L."/>
            <person name="Alfaro M."/>
            <person name="Sun H."/>
            <person name="Tritt A."/>
            <person name="Yoshinaga Y."/>
            <person name="Zwiers L.-H."/>
            <person name="Turgeon B."/>
            <person name="Goodwin S."/>
            <person name="Spatafora J."/>
            <person name="Crous P."/>
            <person name="Grigoriev I."/>
        </authorList>
    </citation>
    <scope>NUCLEOTIDE SEQUENCE</scope>
    <source>
        <strain evidence="2">CBS 113389</strain>
    </source>
</reference>
<dbReference type="SUPFAM" id="SSF52047">
    <property type="entry name" value="RNI-like"/>
    <property type="match status" value="1"/>
</dbReference>
<organism evidence="2 3">
    <name type="scientific">Neohortaea acidophila</name>
    <dbReference type="NCBI Taxonomy" id="245834"/>
    <lineage>
        <taxon>Eukaryota</taxon>
        <taxon>Fungi</taxon>
        <taxon>Dikarya</taxon>
        <taxon>Ascomycota</taxon>
        <taxon>Pezizomycotina</taxon>
        <taxon>Dothideomycetes</taxon>
        <taxon>Dothideomycetidae</taxon>
        <taxon>Mycosphaerellales</taxon>
        <taxon>Teratosphaeriaceae</taxon>
        <taxon>Neohortaea</taxon>
    </lineage>
</organism>
<keyword evidence="1" id="KW-0732">Signal</keyword>
<dbReference type="GeneID" id="54476699"/>
<gene>
    <name evidence="2" type="ORF">BDY17DRAFT_313237</name>
</gene>
<dbReference type="OrthoDB" id="3849250at2759"/>
<keyword evidence="3" id="KW-1185">Reference proteome</keyword>
<dbReference type="EMBL" id="MU001641">
    <property type="protein sequence ID" value="KAF2479394.1"/>
    <property type="molecule type" value="Genomic_DNA"/>
</dbReference>